<proteinExistence type="predicted"/>
<accession>A0A644U7I7</accession>
<protein>
    <submittedName>
        <fullName evidence="1">Uncharacterized protein</fullName>
    </submittedName>
</protein>
<comment type="caution">
    <text evidence="1">The sequence shown here is derived from an EMBL/GenBank/DDBJ whole genome shotgun (WGS) entry which is preliminary data.</text>
</comment>
<name>A0A644U7I7_9ZZZZ</name>
<organism evidence="1">
    <name type="scientific">bioreactor metagenome</name>
    <dbReference type="NCBI Taxonomy" id="1076179"/>
    <lineage>
        <taxon>unclassified sequences</taxon>
        <taxon>metagenomes</taxon>
        <taxon>ecological metagenomes</taxon>
    </lineage>
</organism>
<reference evidence="1" key="1">
    <citation type="submission" date="2019-08" db="EMBL/GenBank/DDBJ databases">
        <authorList>
            <person name="Kucharzyk K."/>
            <person name="Murdoch R.W."/>
            <person name="Higgins S."/>
            <person name="Loffler F."/>
        </authorList>
    </citation>
    <scope>NUCLEOTIDE SEQUENCE</scope>
</reference>
<evidence type="ECO:0000313" key="1">
    <source>
        <dbReference type="EMBL" id="MPL74915.1"/>
    </source>
</evidence>
<dbReference type="AlphaFoldDB" id="A0A644U7I7"/>
<dbReference type="EMBL" id="VSSQ01000084">
    <property type="protein sequence ID" value="MPL74915.1"/>
    <property type="molecule type" value="Genomic_DNA"/>
</dbReference>
<sequence>MTHGFAFTKTIASGLSEFCQIPIVLFYEKDRLLSINANICKFIVDFET</sequence>
<gene>
    <name evidence="1" type="ORF">SDC9_20734</name>
</gene>